<comment type="caution">
    <text evidence="7">The sequence shown here is derived from an EMBL/GenBank/DDBJ whole genome shotgun (WGS) entry which is preliminary data.</text>
</comment>
<evidence type="ECO:0000313" key="8">
    <source>
        <dbReference type="Proteomes" id="UP000663859"/>
    </source>
</evidence>
<sequence>MILESAQDRKLFIAALGLSFLVHGFLLWTFRSVSLRGWAIPIHREKLRAFELKRVEIPASSFQGDPRAKEPISVSALAMSTPRFKLPRPNNAQEPLDSRTWQTALPEAASGKAPELAVVAPTPPTAVSPYAQSELAKVDTEIAQLANDSSRAGVSRPELILPSSSGSSYLVGATEQGILSDATRKEAAGSAIPGIEEIQSRLRAGIPPFSPSLSRPVVIQFPNEILFDFDSANLRASAEPYLQQVVEILRRYRRADVQIDGYTDTFGDDLYNLRLSEARAESVRRWLAQFFPPDRVTFHTRGYGKSHPVVNPYGTIEEQERNRRVVIMIHALTD</sequence>
<dbReference type="Proteomes" id="UP000663859">
    <property type="component" value="Unassembled WGS sequence"/>
</dbReference>
<dbReference type="PROSITE" id="PS51123">
    <property type="entry name" value="OMPA_2"/>
    <property type="match status" value="1"/>
</dbReference>
<reference evidence="7" key="1">
    <citation type="submission" date="2021-02" db="EMBL/GenBank/DDBJ databases">
        <authorList>
            <person name="Cremers G."/>
            <person name="Picone N."/>
        </authorList>
    </citation>
    <scope>NUCLEOTIDE SEQUENCE</scope>
    <source>
        <strain evidence="7">PQ17</strain>
    </source>
</reference>
<dbReference type="SUPFAM" id="SSF103088">
    <property type="entry name" value="OmpA-like"/>
    <property type="match status" value="1"/>
</dbReference>
<keyword evidence="5" id="KW-0812">Transmembrane</keyword>
<protein>
    <submittedName>
        <fullName evidence="7">Outer membrane protein or related peptidoglycan-associated (Lipo)protein</fullName>
    </submittedName>
</protein>
<evidence type="ECO:0000313" key="7">
    <source>
        <dbReference type="EMBL" id="CAF0693943.1"/>
    </source>
</evidence>
<keyword evidence="2 4" id="KW-0472">Membrane</keyword>
<dbReference type="PANTHER" id="PTHR30329">
    <property type="entry name" value="STATOR ELEMENT OF FLAGELLAR MOTOR COMPLEX"/>
    <property type="match status" value="1"/>
</dbReference>
<dbReference type="Gene3D" id="3.30.1330.60">
    <property type="entry name" value="OmpA-like domain"/>
    <property type="match status" value="1"/>
</dbReference>
<dbReference type="GO" id="GO:0009279">
    <property type="term" value="C:cell outer membrane"/>
    <property type="evidence" value="ECO:0007669"/>
    <property type="project" value="UniProtKB-SubCell"/>
</dbReference>
<keyword evidence="5" id="KW-1133">Transmembrane helix</keyword>
<evidence type="ECO:0000259" key="6">
    <source>
        <dbReference type="PROSITE" id="PS51123"/>
    </source>
</evidence>
<feature type="transmembrane region" description="Helical" evidence="5">
    <location>
        <begin position="12"/>
        <end position="30"/>
    </location>
</feature>
<proteinExistence type="predicted"/>
<gene>
    <name evidence="7" type="primary">ompA</name>
    <name evidence="7" type="ORF">MPNT_150025</name>
</gene>
<feature type="domain" description="OmpA-like" evidence="6">
    <location>
        <begin position="214"/>
        <end position="333"/>
    </location>
</feature>
<organism evidence="7 8">
    <name type="scientific">Candidatus Methylacidithermus pantelleriae</name>
    <dbReference type="NCBI Taxonomy" id="2744239"/>
    <lineage>
        <taxon>Bacteria</taxon>
        <taxon>Pseudomonadati</taxon>
        <taxon>Verrucomicrobiota</taxon>
        <taxon>Methylacidiphilae</taxon>
        <taxon>Methylacidiphilales</taxon>
        <taxon>Methylacidiphilaceae</taxon>
        <taxon>Candidatus Methylacidithermus</taxon>
    </lineage>
</organism>
<dbReference type="Pfam" id="PF00691">
    <property type="entry name" value="OmpA"/>
    <property type="match status" value="1"/>
</dbReference>
<keyword evidence="3" id="KW-0998">Cell outer membrane</keyword>
<dbReference type="CDD" id="cd07185">
    <property type="entry name" value="OmpA_C-like"/>
    <property type="match status" value="1"/>
</dbReference>
<keyword evidence="8" id="KW-1185">Reference proteome</keyword>
<dbReference type="InterPro" id="IPR006664">
    <property type="entry name" value="OMP_bac"/>
</dbReference>
<evidence type="ECO:0000256" key="3">
    <source>
        <dbReference type="ARBA" id="ARBA00023237"/>
    </source>
</evidence>
<accession>A0A8J2BLN8</accession>
<dbReference type="InterPro" id="IPR036737">
    <property type="entry name" value="OmpA-like_sf"/>
</dbReference>
<evidence type="ECO:0000256" key="5">
    <source>
        <dbReference type="SAM" id="Phobius"/>
    </source>
</evidence>
<name>A0A8J2BLN8_9BACT</name>
<evidence type="ECO:0000256" key="1">
    <source>
        <dbReference type="ARBA" id="ARBA00004442"/>
    </source>
</evidence>
<comment type="subcellular location">
    <subcellularLocation>
        <location evidence="1">Cell outer membrane</location>
    </subcellularLocation>
</comment>
<evidence type="ECO:0000256" key="4">
    <source>
        <dbReference type="PROSITE-ProRule" id="PRU00473"/>
    </source>
</evidence>
<dbReference type="EMBL" id="CAJNOB010000007">
    <property type="protein sequence ID" value="CAF0693943.1"/>
    <property type="molecule type" value="Genomic_DNA"/>
</dbReference>
<dbReference type="InterPro" id="IPR006665">
    <property type="entry name" value="OmpA-like"/>
</dbReference>
<evidence type="ECO:0000256" key="2">
    <source>
        <dbReference type="ARBA" id="ARBA00023136"/>
    </source>
</evidence>
<dbReference type="AlphaFoldDB" id="A0A8J2BLN8"/>
<dbReference type="InterPro" id="IPR050330">
    <property type="entry name" value="Bact_OuterMem_StrucFunc"/>
</dbReference>
<dbReference type="PRINTS" id="PR01021">
    <property type="entry name" value="OMPADOMAIN"/>
</dbReference>
<dbReference type="PANTHER" id="PTHR30329:SF21">
    <property type="entry name" value="LIPOPROTEIN YIAD-RELATED"/>
    <property type="match status" value="1"/>
</dbReference>
<dbReference type="RefSeq" id="WP_174582954.1">
    <property type="nucleotide sequence ID" value="NZ_CAJNOB010000007.1"/>
</dbReference>